<sequence length="80" mass="9245">MPTSFFFCQFTIGMTAVMPYLFFLALSVFLSWVGRLCMAVVMHEATSVELSMRCANAHLLRPRGKKKVIDRQLYLALLYY</sequence>
<dbReference type="AlphaFoldDB" id="A0A9P9J759"/>
<keyword evidence="3" id="KW-1185">Reference proteome</keyword>
<keyword evidence="1" id="KW-0812">Transmembrane</keyword>
<proteinExistence type="predicted"/>
<evidence type="ECO:0000256" key="1">
    <source>
        <dbReference type="SAM" id="Phobius"/>
    </source>
</evidence>
<feature type="transmembrane region" description="Helical" evidence="1">
    <location>
        <begin position="20"/>
        <end position="42"/>
    </location>
</feature>
<reference evidence="2" key="1">
    <citation type="journal article" date="2021" name="Nat. Commun.">
        <title>Genetic determinants of endophytism in the Arabidopsis root mycobiome.</title>
        <authorList>
            <person name="Mesny F."/>
            <person name="Miyauchi S."/>
            <person name="Thiergart T."/>
            <person name="Pickel B."/>
            <person name="Atanasova L."/>
            <person name="Karlsson M."/>
            <person name="Huettel B."/>
            <person name="Barry K.W."/>
            <person name="Haridas S."/>
            <person name="Chen C."/>
            <person name="Bauer D."/>
            <person name="Andreopoulos W."/>
            <person name="Pangilinan J."/>
            <person name="LaButti K."/>
            <person name="Riley R."/>
            <person name="Lipzen A."/>
            <person name="Clum A."/>
            <person name="Drula E."/>
            <person name="Henrissat B."/>
            <person name="Kohler A."/>
            <person name="Grigoriev I.V."/>
            <person name="Martin F.M."/>
            <person name="Hacquard S."/>
        </authorList>
    </citation>
    <scope>NUCLEOTIDE SEQUENCE</scope>
    <source>
        <strain evidence="2">MPI-CAGE-AT-0021</strain>
    </source>
</reference>
<gene>
    <name evidence="2" type="ORF">B0J13DRAFT_554184</name>
</gene>
<evidence type="ECO:0000313" key="2">
    <source>
        <dbReference type="EMBL" id="KAH7145804.1"/>
    </source>
</evidence>
<organism evidence="2 3">
    <name type="scientific">Dactylonectria estremocensis</name>
    <dbReference type="NCBI Taxonomy" id="1079267"/>
    <lineage>
        <taxon>Eukaryota</taxon>
        <taxon>Fungi</taxon>
        <taxon>Dikarya</taxon>
        <taxon>Ascomycota</taxon>
        <taxon>Pezizomycotina</taxon>
        <taxon>Sordariomycetes</taxon>
        <taxon>Hypocreomycetidae</taxon>
        <taxon>Hypocreales</taxon>
        <taxon>Nectriaceae</taxon>
        <taxon>Dactylonectria</taxon>
    </lineage>
</organism>
<protein>
    <submittedName>
        <fullName evidence="2">Uncharacterized protein</fullName>
    </submittedName>
</protein>
<comment type="caution">
    <text evidence="2">The sequence shown here is derived from an EMBL/GenBank/DDBJ whole genome shotgun (WGS) entry which is preliminary data.</text>
</comment>
<keyword evidence="1" id="KW-1133">Transmembrane helix</keyword>
<keyword evidence="1" id="KW-0472">Membrane</keyword>
<dbReference type="EMBL" id="JAGMUU010000009">
    <property type="protein sequence ID" value="KAH7145804.1"/>
    <property type="molecule type" value="Genomic_DNA"/>
</dbReference>
<name>A0A9P9J759_9HYPO</name>
<evidence type="ECO:0000313" key="3">
    <source>
        <dbReference type="Proteomes" id="UP000717696"/>
    </source>
</evidence>
<accession>A0A9P9J759</accession>
<dbReference type="Proteomes" id="UP000717696">
    <property type="component" value="Unassembled WGS sequence"/>
</dbReference>